<organism evidence="1 2">
    <name type="scientific">Thermococcus celer Vu 13 = JCM 8558</name>
    <dbReference type="NCBI Taxonomy" id="1293037"/>
    <lineage>
        <taxon>Archaea</taxon>
        <taxon>Methanobacteriati</taxon>
        <taxon>Methanobacteriota</taxon>
        <taxon>Thermococci</taxon>
        <taxon>Thermococcales</taxon>
        <taxon>Thermococcaceae</taxon>
        <taxon>Thermococcus</taxon>
    </lineage>
</organism>
<evidence type="ECO:0000313" key="2">
    <source>
        <dbReference type="Proteomes" id="UP000197156"/>
    </source>
</evidence>
<dbReference type="RefSeq" id="WP_088862312.1">
    <property type="nucleotide sequence ID" value="NZ_CP014854.1"/>
</dbReference>
<accession>A0A218P0B6</accession>
<proteinExistence type="predicted"/>
<dbReference type="Proteomes" id="UP000197156">
    <property type="component" value="Chromosome"/>
</dbReference>
<dbReference type="AlphaFoldDB" id="A0A218P0B6"/>
<keyword evidence="2" id="KW-1185">Reference proteome</keyword>
<protein>
    <submittedName>
        <fullName evidence="1">Uncharacterized protein</fullName>
    </submittedName>
</protein>
<dbReference type="OrthoDB" id="86130at2157"/>
<dbReference type="EMBL" id="CP014854">
    <property type="protein sequence ID" value="ASI98346.1"/>
    <property type="molecule type" value="Genomic_DNA"/>
</dbReference>
<name>A0A218P0B6_THECE</name>
<reference evidence="1 2" key="1">
    <citation type="submission" date="2016-03" db="EMBL/GenBank/DDBJ databases">
        <title>Complete genome sequence of Thermococcus celer.</title>
        <authorList>
            <person name="Oger P.M."/>
        </authorList>
    </citation>
    <scope>NUCLEOTIDE SEQUENCE [LARGE SCALE GENOMIC DNA]</scope>
    <source>
        <strain evidence="1 2">Vu 13</strain>
    </source>
</reference>
<dbReference type="KEGG" id="tce:A3L02_01565"/>
<dbReference type="GeneID" id="33323398"/>
<gene>
    <name evidence="1" type="ORF">A3L02_01565</name>
</gene>
<sequence length="146" mass="15978">MRKGQISLDFLFAVTLIAITMVNLVHIASIEQAHSEAFDTVAKLKAFSIDVRDTVVKAYAVGDGFTVRKRLPIELDSGDEVTIKLIAPSNITIDAYIGGESYHVVQRAQVPIYKNSKVTLTATNMEFNVTATYNEAEGRVDVVLSS</sequence>
<evidence type="ECO:0000313" key="1">
    <source>
        <dbReference type="EMBL" id="ASI98346.1"/>
    </source>
</evidence>